<comment type="caution">
    <text evidence="2">The sequence shown here is derived from an EMBL/GenBank/DDBJ whole genome shotgun (WGS) entry which is preliminary data.</text>
</comment>
<evidence type="ECO:0000313" key="2">
    <source>
        <dbReference type="EMBL" id="MBC8754107.1"/>
    </source>
</evidence>
<organism evidence="2 3">
    <name type="scientific">Kordia aestuariivivens</name>
    <dbReference type="NCBI Taxonomy" id="2759037"/>
    <lineage>
        <taxon>Bacteria</taxon>
        <taxon>Pseudomonadati</taxon>
        <taxon>Bacteroidota</taxon>
        <taxon>Flavobacteriia</taxon>
        <taxon>Flavobacteriales</taxon>
        <taxon>Flavobacteriaceae</taxon>
        <taxon>Kordia</taxon>
    </lineage>
</organism>
<feature type="chain" id="PRO_5045720929" description="DUF3575 domain-containing protein" evidence="1">
    <location>
        <begin position="21"/>
        <end position="207"/>
    </location>
</feature>
<evidence type="ECO:0008006" key="4">
    <source>
        <dbReference type="Google" id="ProtNLM"/>
    </source>
</evidence>
<evidence type="ECO:0000256" key="1">
    <source>
        <dbReference type="SAM" id="SignalP"/>
    </source>
</evidence>
<evidence type="ECO:0000313" key="3">
    <source>
        <dbReference type="Proteomes" id="UP000619238"/>
    </source>
</evidence>
<protein>
    <recommendedName>
        <fullName evidence="4">DUF3575 domain-containing protein</fullName>
    </recommendedName>
</protein>
<proteinExistence type="predicted"/>
<dbReference type="EMBL" id="JACGWS010000002">
    <property type="protein sequence ID" value="MBC8754107.1"/>
    <property type="molecule type" value="Genomic_DNA"/>
</dbReference>
<accession>A0ABR7Q6B1</accession>
<gene>
    <name evidence="2" type="ORF">H2O64_05455</name>
</gene>
<reference evidence="2 3" key="1">
    <citation type="submission" date="2020-07" db="EMBL/GenBank/DDBJ databases">
        <title>Description of Kordia aestuariivivens sp. nov., isolated from a tidal flat.</title>
        <authorList>
            <person name="Park S."/>
            <person name="Yoon J.-H."/>
        </authorList>
    </citation>
    <scope>NUCLEOTIDE SEQUENCE [LARGE SCALE GENOMIC DNA]</scope>
    <source>
        <strain evidence="2 3">YSTF-M3</strain>
    </source>
</reference>
<sequence>MKKKYLIIIVIAMFTTMAFSQEVALTDSENTQTEKQKIDRPHTIGSSLWVLSNLFDDPDHFYKLSYGYQFTEKDNIIAELLTWTYDEPLGEYGSADQFYPGQVKAFGIGFGYQRFHWKKLFTTVSATNFLQKFENTEGKKIQNGYQLYLQLIVGYRVEFFKKRLYVEPAYSFRYWPVNTNFPDSFAEIERGKRNYKIEASLNFGFRF</sequence>
<keyword evidence="1" id="KW-0732">Signal</keyword>
<dbReference type="RefSeq" id="WP_187561147.1">
    <property type="nucleotide sequence ID" value="NZ_JACGWS010000002.1"/>
</dbReference>
<dbReference type="Proteomes" id="UP000619238">
    <property type="component" value="Unassembled WGS sequence"/>
</dbReference>
<name>A0ABR7Q6B1_9FLAO</name>
<keyword evidence="3" id="KW-1185">Reference proteome</keyword>
<feature type="signal peptide" evidence="1">
    <location>
        <begin position="1"/>
        <end position="20"/>
    </location>
</feature>